<dbReference type="Pfam" id="PF05188">
    <property type="entry name" value="MutS_II"/>
    <property type="match status" value="1"/>
</dbReference>
<dbReference type="PROSITE" id="PS00486">
    <property type="entry name" value="DNA_MISMATCH_REPAIR_2"/>
    <property type="match status" value="1"/>
</dbReference>
<dbReference type="Pfam" id="PF00488">
    <property type="entry name" value="MutS_V"/>
    <property type="match status" value="1"/>
</dbReference>
<dbReference type="PANTHER" id="PTHR11361">
    <property type="entry name" value="DNA MISMATCH REPAIR PROTEIN MUTS FAMILY MEMBER"/>
    <property type="match status" value="1"/>
</dbReference>
<evidence type="ECO:0000256" key="5">
    <source>
        <dbReference type="ARBA" id="ARBA00022840"/>
    </source>
</evidence>
<evidence type="ECO:0000256" key="9">
    <source>
        <dbReference type="ARBA" id="ARBA00029792"/>
    </source>
</evidence>
<evidence type="ECO:0000313" key="13">
    <source>
        <dbReference type="EMBL" id="KAL0947064.1"/>
    </source>
</evidence>
<dbReference type="NCBIfam" id="NF003810">
    <property type="entry name" value="PRK05399.1"/>
    <property type="match status" value="1"/>
</dbReference>
<feature type="compositionally biased region" description="Low complexity" evidence="11">
    <location>
        <begin position="56"/>
        <end position="73"/>
    </location>
</feature>
<evidence type="ECO:0000256" key="7">
    <source>
        <dbReference type="ARBA" id="ARBA00023204"/>
    </source>
</evidence>
<dbReference type="SUPFAM" id="SSF55271">
    <property type="entry name" value="DNA repair protein MutS, domain I"/>
    <property type="match status" value="1"/>
</dbReference>
<comment type="subcellular location">
    <subcellularLocation>
        <location evidence="1">Nucleus</location>
    </subcellularLocation>
</comment>
<keyword evidence="14" id="KW-1185">Reference proteome</keyword>
<evidence type="ECO:0000256" key="1">
    <source>
        <dbReference type="ARBA" id="ARBA00004123"/>
    </source>
</evidence>
<reference evidence="14" key="1">
    <citation type="submission" date="2024-06" db="EMBL/GenBank/DDBJ databases">
        <title>Multi-omics analyses provide insights into the biosynthesis of the anticancer antibiotic pleurotin in Hohenbuehelia grisea.</title>
        <authorList>
            <person name="Weaver J.A."/>
            <person name="Alberti F."/>
        </authorList>
    </citation>
    <scope>NUCLEOTIDE SEQUENCE [LARGE SCALE GENOMIC DNA]</scope>
    <source>
        <strain evidence="14">T-177</strain>
    </source>
</reference>
<protein>
    <recommendedName>
        <fullName evidence="9">MutS protein homolog 3</fullName>
    </recommendedName>
</protein>
<comment type="function">
    <text evidence="10">Component of the post-replicative DNA mismatch repair system (MMR).</text>
</comment>
<gene>
    <name evidence="13" type="ORF">HGRIS_013205</name>
</gene>
<evidence type="ECO:0000256" key="4">
    <source>
        <dbReference type="ARBA" id="ARBA00022763"/>
    </source>
</evidence>
<keyword evidence="8" id="KW-0539">Nucleus</keyword>
<dbReference type="PIRSF" id="PIRSF037677">
    <property type="entry name" value="DNA_mis_repair_Msh6"/>
    <property type="match status" value="1"/>
</dbReference>
<evidence type="ECO:0000256" key="2">
    <source>
        <dbReference type="ARBA" id="ARBA00007094"/>
    </source>
</evidence>
<dbReference type="InterPro" id="IPR007861">
    <property type="entry name" value="DNA_mismatch_repair_MutS_clamp"/>
</dbReference>
<dbReference type="InterPro" id="IPR036678">
    <property type="entry name" value="MutS_con_dom_sf"/>
</dbReference>
<feature type="compositionally biased region" description="Polar residues" evidence="11">
    <location>
        <begin position="110"/>
        <end position="128"/>
    </location>
</feature>
<dbReference type="InterPro" id="IPR007695">
    <property type="entry name" value="DNA_mismatch_repair_MutS-lik_N"/>
</dbReference>
<dbReference type="Pfam" id="PF05190">
    <property type="entry name" value="MutS_IV"/>
    <property type="match status" value="1"/>
</dbReference>
<dbReference type="Gene3D" id="3.30.420.110">
    <property type="entry name" value="MutS, connector domain"/>
    <property type="match status" value="1"/>
</dbReference>
<dbReference type="Pfam" id="PF05192">
    <property type="entry name" value="MutS_III"/>
    <property type="match status" value="1"/>
</dbReference>
<evidence type="ECO:0000259" key="12">
    <source>
        <dbReference type="PROSITE" id="PS00486"/>
    </source>
</evidence>
<comment type="similarity">
    <text evidence="2">Belongs to the DNA mismatch repair MutS family. MSH3 subfamily.</text>
</comment>
<dbReference type="EMBL" id="JASNQZ010000015">
    <property type="protein sequence ID" value="KAL0947064.1"/>
    <property type="molecule type" value="Genomic_DNA"/>
</dbReference>
<comment type="caution">
    <text evidence="13">The sequence shown here is derived from an EMBL/GenBank/DDBJ whole genome shotgun (WGS) entry which is preliminary data.</text>
</comment>
<dbReference type="InterPro" id="IPR007860">
    <property type="entry name" value="DNA_mmatch_repair_MutS_con_dom"/>
</dbReference>
<name>A0ABR3IUZ7_9AGAR</name>
<dbReference type="Gene3D" id="1.10.1420.10">
    <property type="match status" value="2"/>
</dbReference>
<dbReference type="Gene3D" id="3.40.50.300">
    <property type="entry name" value="P-loop containing nucleotide triphosphate hydrolases"/>
    <property type="match status" value="1"/>
</dbReference>
<dbReference type="InterPro" id="IPR036187">
    <property type="entry name" value="DNA_mismatch_repair_MutS_sf"/>
</dbReference>
<dbReference type="Gene3D" id="3.40.1170.10">
    <property type="entry name" value="DNA repair protein MutS, domain I"/>
    <property type="match status" value="1"/>
</dbReference>
<evidence type="ECO:0000256" key="10">
    <source>
        <dbReference type="RuleBase" id="RU003756"/>
    </source>
</evidence>
<dbReference type="SUPFAM" id="SSF48334">
    <property type="entry name" value="DNA repair protein MutS, domain III"/>
    <property type="match status" value="1"/>
</dbReference>
<dbReference type="SUPFAM" id="SSF52540">
    <property type="entry name" value="P-loop containing nucleoside triphosphate hydrolases"/>
    <property type="match status" value="1"/>
</dbReference>
<dbReference type="SMART" id="SM00534">
    <property type="entry name" value="MUTSac"/>
    <property type="match status" value="1"/>
</dbReference>
<feature type="region of interest" description="Disordered" evidence="11">
    <location>
        <begin position="1"/>
        <end position="92"/>
    </location>
</feature>
<keyword evidence="7 10" id="KW-0234">DNA repair</keyword>
<evidence type="ECO:0000256" key="3">
    <source>
        <dbReference type="ARBA" id="ARBA00022741"/>
    </source>
</evidence>
<keyword evidence="4 10" id="KW-0227">DNA damage</keyword>
<feature type="domain" description="DNA mismatch repair proteins mutS family" evidence="12">
    <location>
        <begin position="870"/>
        <end position="886"/>
    </location>
</feature>
<feature type="region of interest" description="Disordered" evidence="11">
    <location>
        <begin position="110"/>
        <end position="142"/>
    </location>
</feature>
<accession>A0ABR3IUZ7</accession>
<evidence type="ECO:0000313" key="14">
    <source>
        <dbReference type="Proteomes" id="UP001556367"/>
    </source>
</evidence>
<dbReference type="InterPro" id="IPR000432">
    <property type="entry name" value="DNA_mismatch_repair_MutS_C"/>
</dbReference>
<keyword evidence="6 10" id="KW-0238">DNA-binding</keyword>
<dbReference type="InterPro" id="IPR007696">
    <property type="entry name" value="DNA_mismatch_repair_MutS_core"/>
</dbReference>
<dbReference type="InterPro" id="IPR017261">
    <property type="entry name" value="DNA_mismatch_repair_MutS/MSH"/>
</dbReference>
<evidence type="ECO:0000256" key="11">
    <source>
        <dbReference type="SAM" id="MobiDB-lite"/>
    </source>
</evidence>
<dbReference type="InterPro" id="IPR027417">
    <property type="entry name" value="P-loop_NTPase"/>
</dbReference>
<dbReference type="Proteomes" id="UP001556367">
    <property type="component" value="Unassembled WGS sequence"/>
</dbReference>
<organism evidence="13 14">
    <name type="scientific">Hohenbuehelia grisea</name>
    <dbReference type="NCBI Taxonomy" id="104357"/>
    <lineage>
        <taxon>Eukaryota</taxon>
        <taxon>Fungi</taxon>
        <taxon>Dikarya</taxon>
        <taxon>Basidiomycota</taxon>
        <taxon>Agaricomycotina</taxon>
        <taxon>Agaricomycetes</taxon>
        <taxon>Agaricomycetidae</taxon>
        <taxon>Agaricales</taxon>
        <taxon>Pleurotineae</taxon>
        <taxon>Pleurotaceae</taxon>
        <taxon>Hohenbuehelia</taxon>
    </lineage>
</organism>
<keyword evidence="3 10" id="KW-0547">Nucleotide-binding</keyword>
<proteinExistence type="inferred from homology"/>
<dbReference type="SMART" id="SM00533">
    <property type="entry name" value="MUTSd"/>
    <property type="match status" value="1"/>
</dbReference>
<dbReference type="InterPro" id="IPR016151">
    <property type="entry name" value="DNA_mismatch_repair_MutS_N"/>
</dbReference>
<evidence type="ECO:0000256" key="6">
    <source>
        <dbReference type="ARBA" id="ARBA00023125"/>
    </source>
</evidence>
<dbReference type="InterPro" id="IPR045076">
    <property type="entry name" value="MutS"/>
</dbReference>
<dbReference type="PANTHER" id="PTHR11361:SF122">
    <property type="entry name" value="DNA MISMATCH REPAIR PROTEIN MSH3"/>
    <property type="match status" value="1"/>
</dbReference>
<sequence length="1012" mass="112736">MAPTTQPVISAFFSSPRGESSTGAQKRRHASPIDLTLDSDEDTAPPSAKRQAVDHPSFSGASSKPKKASALPRSRPPAKSRQVESDGTLSDDSDRAFSELSMLFANKTSKGTTRIKNSKSSAIIATSQRKPKGRMIGPRGEPCTPLDEQIIQLKKENPNTLLMVEVGYKFKFFGEDAEIASRVLRIECWLDRNFMVASIPVHRKNVHLKNLLSQGHRVGVVNQIETAALKKVSDNKGGPFVRKLTSLHTAATYVDDLDSVDDVDKYTSPPLMCLIERWKGTSEGYVTIGMIAISPSTGDIVWDEYQDGVMRIELETRLVHTRPAELLLPRKGLSKPTEKMLSYFTNVSSVGNKTRIERFSEEMSYTEAFDYVAEYVAKRSGPSSSNSNNAMAIITDFPSNVVVVLAQAIKHLSPFEIADTFLEPKFFKRFTDKTHMLLAANTLSNLEIYRNETDGSTKGSLMWILDHTRTKFGARMLKDWVGRPLTDRSALQDRVNAVEELVNSTSEHVFTLRDALRKLPDLAKGLCRIHYGQATASELAIILVAFQKLGNIFNGFEKSCEVGCDSPILNDIIFALPKLKQPTGDLLDIFDVTMASKGELEEIWKDETRYPKLQDLRFELIDAESDLEDELKSVRKILRRPSLKWTTSAGEEYLVELKKEETLPVPDSWYIVHRTKKLARYRTPRTKELLAKRDQIGEQIKLEAIASFKSFLNEISQKHYALLRDVTNKLAVADCLLSLAHVASKPEYARPKFAEENVLEIVDGRHPMVEELISSPVVPNSVFMGTSSPQSKIITGPNMGGKSSCVRMIALIVLMAQVGSYVPAASCTLGMFDSILSRMGASDDLARGRSTFMVEMSETSEILQLATPRSLVILDELGRGTSTFDGMAIASAVLEHLINQTLSKTLFITHYPAIANQLEKLFPKDVENLHMGYTAEQRIDGVKDVTFLYKLIRGMSNESFGVECGRLAGLPESILQTAAKHSLLLQEEVEKRRKRNTFVTLQTAMAYRSVLT</sequence>
<evidence type="ECO:0000256" key="8">
    <source>
        <dbReference type="ARBA" id="ARBA00023242"/>
    </source>
</evidence>
<keyword evidence="5" id="KW-0067">ATP-binding</keyword>
<dbReference type="Pfam" id="PF01624">
    <property type="entry name" value="MutS_I"/>
    <property type="match status" value="1"/>
</dbReference>